<dbReference type="Gene3D" id="3.90.1720.10">
    <property type="entry name" value="endopeptidase domain like (from Nostoc punctiforme)"/>
    <property type="match status" value="1"/>
</dbReference>
<proteinExistence type="predicted"/>
<dbReference type="Proteomes" id="UP000524893">
    <property type="component" value="Unassembled WGS sequence"/>
</dbReference>
<dbReference type="InterPro" id="IPR007921">
    <property type="entry name" value="CHAP_dom"/>
</dbReference>
<keyword evidence="2" id="KW-0378">Hydrolase</keyword>
<evidence type="ECO:0000256" key="3">
    <source>
        <dbReference type="ARBA" id="ARBA00023316"/>
    </source>
</evidence>
<dbReference type="InterPro" id="IPR036779">
    <property type="entry name" value="LysM_dom_sf"/>
</dbReference>
<dbReference type="EMBL" id="JABTCN010000011">
    <property type="protein sequence ID" value="MBA8776312.1"/>
    <property type="molecule type" value="Genomic_DNA"/>
</dbReference>
<dbReference type="SUPFAM" id="SSF54106">
    <property type="entry name" value="LysM domain"/>
    <property type="match status" value="4"/>
</dbReference>
<evidence type="ECO:0000313" key="6">
    <source>
        <dbReference type="EMBL" id="MBA8776312.1"/>
    </source>
</evidence>
<evidence type="ECO:0000256" key="1">
    <source>
        <dbReference type="ARBA" id="ARBA00022729"/>
    </source>
</evidence>
<dbReference type="Pfam" id="PF01476">
    <property type="entry name" value="LysM"/>
    <property type="match status" value="4"/>
</dbReference>
<name>A0A9X1EG76_9STAP</name>
<dbReference type="RefSeq" id="WP_182280651.1">
    <property type="nucleotide sequence ID" value="NZ_CP092966.1"/>
</dbReference>
<organism evidence="6 7">
    <name type="scientific">Staphylococcus coagulans</name>
    <dbReference type="NCBI Taxonomy" id="74706"/>
    <lineage>
        <taxon>Bacteria</taxon>
        <taxon>Bacillati</taxon>
        <taxon>Bacillota</taxon>
        <taxon>Bacilli</taxon>
        <taxon>Bacillales</taxon>
        <taxon>Staphylococcaceae</taxon>
        <taxon>Staphylococcus</taxon>
    </lineage>
</organism>
<accession>A0A9X1EG76</accession>
<keyword evidence="3" id="KW-0961">Cell wall biogenesis/degradation</keyword>
<dbReference type="GO" id="GO:0008932">
    <property type="term" value="F:lytic endotransglycosylase activity"/>
    <property type="evidence" value="ECO:0007669"/>
    <property type="project" value="TreeGrafter"/>
</dbReference>
<keyword evidence="1 5" id="KW-0732">Signal</keyword>
<comment type="caution">
    <text evidence="6">The sequence shown here is derived from an EMBL/GenBank/DDBJ whole genome shotgun (WGS) entry which is preliminary data.</text>
</comment>
<dbReference type="GO" id="GO:0016787">
    <property type="term" value="F:hydrolase activity"/>
    <property type="evidence" value="ECO:0007669"/>
    <property type="project" value="UniProtKB-KW"/>
</dbReference>
<dbReference type="PANTHER" id="PTHR33734">
    <property type="entry name" value="LYSM DOMAIN-CONTAINING GPI-ANCHORED PROTEIN 2"/>
    <property type="match status" value="1"/>
</dbReference>
<feature type="compositionally biased region" description="Polar residues" evidence="4">
    <location>
        <begin position="196"/>
        <end position="207"/>
    </location>
</feature>
<feature type="region of interest" description="Disordered" evidence="4">
    <location>
        <begin position="195"/>
        <end position="216"/>
    </location>
</feature>
<evidence type="ECO:0000256" key="2">
    <source>
        <dbReference type="ARBA" id="ARBA00022801"/>
    </source>
</evidence>
<dbReference type="GO" id="GO:0071555">
    <property type="term" value="P:cell wall organization"/>
    <property type="evidence" value="ECO:0007669"/>
    <property type="project" value="UniProtKB-KW"/>
</dbReference>
<dbReference type="PROSITE" id="PS51782">
    <property type="entry name" value="LYSM"/>
    <property type="match status" value="4"/>
</dbReference>
<dbReference type="Pfam" id="PF05257">
    <property type="entry name" value="CHAP"/>
    <property type="match status" value="1"/>
</dbReference>
<sequence length="393" mass="42606">MHKKIIAAVIGTSAVTAMVAADANASTYRVKAGDSLWSIATKYNITISQLKSYNNLSSNLIFPNQVLKVSGSTAGRSNHVSSSGNSSTYTVVSGDSLSSIAARYGTTYQNIMRLNGLNSFMIYPGQKLKVSGTVSAPSRQKPSKTSGSTTYYTVQPGDSLSLIASKYGTTYQNIMNLNGLDSFLIFPGQKLKVKGTASTPNHTTPSKPSRPAANGATTYYTVQPGDSLSLIASKYGTTYQNIMQLNGLNSFLIFPGQKLKVSGSAASTGTTTAPNRQYQTPIFNHENYYDWGQCTWYVFNKRKEAGLGISTYWWNANAWDDNAARDGYTIDRTPTVGSILQSDLGYYGHVSYVERVNPDGSILVSEMNFTAGPGVLTYRTVPSYNVANFKYIH</sequence>
<dbReference type="PANTHER" id="PTHR33734:SF22">
    <property type="entry name" value="MEMBRANE-BOUND LYTIC MUREIN TRANSGLYCOSYLASE D"/>
    <property type="match status" value="1"/>
</dbReference>
<evidence type="ECO:0000256" key="4">
    <source>
        <dbReference type="SAM" id="MobiDB-lite"/>
    </source>
</evidence>
<feature type="chain" id="PRO_5041156416" evidence="5">
    <location>
        <begin position="21"/>
        <end position="393"/>
    </location>
</feature>
<dbReference type="AlphaFoldDB" id="A0A9X1EG76"/>
<dbReference type="Gene3D" id="3.10.350.10">
    <property type="entry name" value="LysM domain"/>
    <property type="match status" value="4"/>
</dbReference>
<evidence type="ECO:0000313" key="7">
    <source>
        <dbReference type="Proteomes" id="UP000524893"/>
    </source>
</evidence>
<protein>
    <submittedName>
        <fullName evidence="6">LysM peptidoglycan-binding domain-containing protein</fullName>
    </submittedName>
</protein>
<dbReference type="PROSITE" id="PS50911">
    <property type="entry name" value="CHAP"/>
    <property type="match status" value="1"/>
</dbReference>
<dbReference type="InterPro" id="IPR038765">
    <property type="entry name" value="Papain-like_cys_pep_sf"/>
</dbReference>
<evidence type="ECO:0000256" key="5">
    <source>
        <dbReference type="SAM" id="SignalP"/>
    </source>
</evidence>
<dbReference type="InterPro" id="IPR018392">
    <property type="entry name" value="LysM"/>
</dbReference>
<dbReference type="GeneID" id="72415390"/>
<dbReference type="CDD" id="cd00118">
    <property type="entry name" value="LysM"/>
    <property type="match status" value="4"/>
</dbReference>
<gene>
    <name evidence="6" type="ORF">HR081_05200</name>
</gene>
<dbReference type="SUPFAM" id="SSF54001">
    <property type="entry name" value="Cysteine proteinases"/>
    <property type="match status" value="1"/>
</dbReference>
<reference evidence="6 7" key="1">
    <citation type="journal article" date="2020" name="Access Microbiol">
        <title>Isolation and genome sequencing of Staphylococcus schleiferi subspecies coagulans from Antarctic seals.</title>
        <authorList>
            <person name="Foster G."/>
            <person name="Robb A."/>
            <person name="Paterson G.K."/>
        </authorList>
    </citation>
    <scope>NUCLEOTIDE SEQUENCE [LARGE SCALE GENOMIC DNA]</scope>
    <source>
        <strain evidence="6 7">M615/02/4</strain>
    </source>
</reference>
<dbReference type="SMART" id="SM00257">
    <property type="entry name" value="LysM"/>
    <property type="match status" value="4"/>
</dbReference>
<feature type="signal peptide" evidence="5">
    <location>
        <begin position="1"/>
        <end position="20"/>
    </location>
</feature>